<organism evidence="1">
    <name type="scientific">Anguilla anguilla</name>
    <name type="common">European freshwater eel</name>
    <name type="synonym">Muraena anguilla</name>
    <dbReference type="NCBI Taxonomy" id="7936"/>
    <lineage>
        <taxon>Eukaryota</taxon>
        <taxon>Metazoa</taxon>
        <taxon>Chordata</taxon>
        <taxon>Craniata</taxon>
        <taxon>Vertebrata</taxon>
        <taxon>Euteleostomi</taxon>
        <taxon>Actinopterygii</taxon>
        <taxon>Neopterygii</taxon>
        <taxon>Teleostei</taxon>
        <taxon>Anguilliformes</taxon>
        <taxon>Anguillidae</taxon>
        <taxon>Anguilla</taxon>
    </lineage>
</organism>
<reference evidence="1" key="2">
    <citation type="journal article" date="2015" name="Fish Shellfish Immunol.">
        <title>Early steps in the European eel (Anguilla anguilla)-Vibrio vulnificus interaction in the gills: Role of the RtxA13 toxin.</title>
        <authorList>
            <person name="Callol A."/>
            <person name="Pajuelo D."/>
            <person name="Ebbesson L."/>
            <person name="Teles M."/>
            <person name="MacKenzie S."/>
            <person name="Amaro C."/>
        </authorList>
    </citation>
    <scope>NUCLEOTIDE SEQUENCE</scope>
</reference>
<dbReference type="EMBL" id="GBXM01054037">
    <property type="protein sequence ID" value="JAH54540.1"/>
    <property type="molecule type" value="Transcribed_RNA"/>
</dbReference>
<name>A0A0E9TNT2_ANGAN</name>
<evidence type="ECO:0000313" key="1">
    <source>
        <dbReference type="EMBL" id="JAH54540.1"/>
    </source>
</evidence>
<protein>
    <submittedName>
        <fullName evidence="1">Uncharacterized protein</fullName>
    </submittedName>
</protein>
<dbReference type="AlphaFoldDB" id="A0A0E9TNT2"/>
<sequence>MVQRGGERLLLTAMLTVDAPHSMLGQSLFSASWGSLRGPARSESAVPAVLALWISPGPPAEPACLGNGGLPS</sequence>
<reference evidence="1" key="1">
    <citation type="submission" date="2014-11" db="EMBL/GenBank/DDBJ databases">
        <authorList>
            <person name="Amaro Gonzalez C."/>
        </authorList>
    </citation>
    <scope>NUCLEOTIDE SEQUENCE</scope>
</reference>
<proteinExistence type="predicted"/>
<accession>A0A0E9TNT2</accession>